<evidence type="ECO:0000313" key="2">
    <source>
        <dbReference type="EMBL" id="APU68337.1"/>
    </source>
</evidence>
<dbReference type="EMBL" id="CP016359">
    <property type="protein sequence ID" value="APU68337.1"/>
    <property type="molecule type" value="Genomic_DNA"/>
</dbReference>
<proteinExistence type="inferred from homology"/>
<sequence length="303" mass="34470">MGFTDTRHILPRAIRVILGIKLSTMKRILVPVDFSDYSEYALQVAAEIAHLENAEIVVVHMLGLSDAVFTKSETEEVFDVLHYMELTHKKFESFLKKEYLEGIEVHVTVRNYRKFHELNEVAAEWQADLIVMGSHGLSGIGDVFVGSNTEKVIRSSEVPVLVVKKREKDFQIRQAVFVTDFNEESVQPYKDIRRFLKLFGCEPRLLHVNLPEKFSSTSEILAKSSRFIQNAEVDNPEIFDMVDLISDYTLESGIFNYTAERDVDLLIVPTHGRKGLAHFFYGSAGESIANHSTVPVMTMKIPN</sequence>
<name>A0A1L7I400_9FLAO</name>
<evidence type="ECO:0000313" key="3">
    <source>
        <dbReference type="Proteomes" id="UP000186230"/>
    </source>
</evidence>
<dbReference type="PANTHER" id="PTHR46268">
    <property type="entry name" value="STRESS RESPONSE PROTEIN NHAX"/>
    <property type="match status" value="1"/>
</dbReference>
<evidence type="ECO:0000256" key="1">
    <source>
        <dbReference type="ARBA" id="ARBA00008791"/>
    </source>
</evidence>
<dbReference type="STRING" id="1229726.GRFL_1613"/>
<protein>
    <submittedName>
        <fullName evidence="2">UspA</fullName>
    </submittedName>
</protein>
<keyword evidence="3" id="KW-1185">Reference proteome</keyword>
<dbReference type="InterPro" id="IPR006015">
    <property type="entry name" value="Universal_stress_UspA"/>
</dbReference>
<dbReference type="Gene3D" id="3.40.50.620">
    <property type="entry name" value="HUPs"/>
    <property type="match status" value="2"/>
</dbReference>
<gene>
    <name evidence="2" type="ORF">GRFL_1613</name>
</gene>
<dbReference type="AlphaFoldDB" id="A0A1L7I400"/>
<dbReference type="Proteomes" id="UP000186230">
    <property type="component" value="Chromosome"/>
</dbReference>
<dbReference type="InterPro" id="IPR014729">
    <property type="entry name" value="Rossmann-like_a/b/a_fold"/>
</dbReference>
<dbReference type="CDD" id="cd00293">
    <property type="entry name" value="USP-like"/>
    <property type="match status" value="2"/>
</dbReference>
<dbReference type="SUPFAM" id="SSF52402">
    <property type="entry name" value="Adenine nucleotide alpha hydrolases-like"/>
    <property type="match status" value="2"/>
</dbReference>
<reference evidence="2 3" key="1">
    <citation type="submission" date="2016-07" db="EMBL/GenBank/DDBJ databases">
        <title>Multi-omics approach to identify versatile polysaccharide utilization systems of a marine flavobacterium Gramella flava.</title>
        <authorList>
            <person name="Tang K."/>
        </authorList>
    </citation>
    <scope>NUCLEOTIDE SEQUENCE [LARGE SCALE GENOMIC DNA]</scope>
    <source>
        <strain evidence="2 3">JLT2011</strain>
    </source>
</reference>
<accession>A0A1L7I400</accession>
<organism evidence="2 3">
    <name type="scientific">Christiangramia flava JLT2011</name>
    <dbReference type="NCBI Taxonomy" id="1229726"/>
    <lineage>
        <taxon>Bacteria</taxon>
        <taxon>Pseudomonadati</taxon>
        <taxon>Bacteroidota</taxon>
        <taxon>Flavobacteriia</taxon>
        <taxon>Flavobacteriales</taxon>
        <taxon>Flavobacteriaceae</taxon>
        <taxon>Christiangramia</taxon>
    </lineage>
</organism>
<comment type="similarity">
    <text evidence="1">Belongs to the universal stress protein A family.</text>
</comment>
<dbReference type="KEGG" id="gfl:GRFL_1613"/>
<dbReference type="InterPro" id="IPR006016">
    <property type="entry name" value="UspA"/>
</dbReference>
<dbReference type="PRINTS" id="PR01438">
    <property type="entry name" value="UNVRSLSTRESS"/>
</dbReference>
<dbReference type="PANTHER" id="PTHR46268:SF6">
    <property type="entry name" value="UNIVERSAL STRESS PROTEIN UP12"/>
    <property type="match status" value="1"/>
</dbReference>
<dbReference type="Pfam" id="PF00582">
    <property type="entry name" value="Usp"/>
    <property type="match status" value="2"/>
</dbReference>